<dbReference type="PANTHER" id="PTHR44329">
    <property type="entry name" value="SERINE/THREONINE-PROTEIN KINASE TNNI3K-RELATED"/>
    <property type="match status" value="1"/>
</dbReference>
<protein>
    <recommendedName>
        <fullName evidence="2">Protein kinase domain-containing protein</fullName>
    </recommendedName>
</protein>
<organism evidence="3 4">
    <name type="scientific">Linnemannia hyalina</name>
    <dbReference type="NCBI Taxonomy" id="64524"/>
    <lineage>
        <taxon>Eukaryota</taxon>
        <taxon>Fungi</taxon>
        <taxon>Fungi incertae sedis</taxon>
        <taxon>Mucoromycota</taxon>
        <taxon>Mortierellomycotina</taxon>
        <taxon>Mortierellomycetes</taxon>
        <taxon>Mortierellales</taxon>
        <taxon>Mortierellaceae</taxon>
        <taxon>Linnemannia</taxon>
    </lineage>
</organism>
<dbReference type="Pfam" id="PF07714">
    <property type="entry name" value="PK_Tyr_Ser-Thr"/>
    <property type="match status" value="1"/>
</dbReference>
<evidence type="ECO:0000256" key="1">
    <source>
        <dbReference type="SAM" id="MobiDB-lite"/>
    </source>
</evidence>
<feature type="compositionally biased region" description="Polar residues" evidence="1">
    <location>
        <begin position="42"/>
        <end position="52"/>
    </location>
</feature>
<gene>
    <name evidence="3" type="ORF">KI688_006386</name>
</gene>
<dbReference type="InterPro" id="IPR011009">
    <property type="entry name" value="Kinase-like_dom_sf"/>
</dbReference>
<dbReference type="InterPro" id="IPR051681">
    <property type="entry name" value="Ser/Thr_Kinases-Pseudokinases"/>
</dbReference>
<dbReference type="Gene3D" id="1.10.510.10">
    <property type="entry name" value="Transferase(Phosphotransferase) domain 1"/>
    <property type="match status" value="1"/>
</dbReference>
<dbReference type="Proteomes" id="UP000707451">
    <property type="component" value="Unassembled WGS sequence"/>
</dbReference>
<name>A0A9P8BZR7_9FUNG</name>
<feature type="region of interest" description="Disordered" evidence="1">
    <location>
        <begin position="651"/>
        <end position="733"/>
    </location>
</feature>
<dbReference type="EMBL" id="JAHRHY010000002">
    <property type="protein sequence ID" value="KAG9072162.1"/>
    <property type="molecule type" value="Genomic_DNA"/>
</dbReference>
<keyword evidence="4" id="KW-1185">Reference proteome</keyword>
<dbReference type="InterPro" id="IPR000719">
    <property type="entry name" value="Prot_kinase_dom"/>
</dbReference>
<dbReference type="GO" id="GO:0005524">
    <property type="term" value="F:ATP binding"/>
    <property type="evidence" value="ECO:0007669"/>
    <property type="project" value="InterPro"/>
</dbReference>
<dbReference type="SUPFAM" id="SSF56112">
    <property type="entry name" value="Protein kinase-like (PK-like)"/>
    <property type="match status" value="1"/>
</dbReference>
<dbReference type="GO" id="GO:0004674">
    <property type="term" value="F:protein serine/threonine kinase activity"/>
    <property type="evidence" value="ECO:0007669"/>
    <property type="project" value="TreeGrafter"/>
</dbReference>
<sequence>MNFFKDSFSRFYGGVTQDNGNQQHQQTADMDTMPDLLHSDDISPSDQGMSLDNSEEEKTTPLEDHNARIPSYGNQLKQDQLQRQRAYQARLEQEQLEHLQHLEGLQHQQRAVAVAHNHHQHQQHQQQLSPAEYIHSPQSPLSLGLGTEQKQQEQLHWYHQLYQQQLMQEQLRQQQQQQYLQAGGGRGERQYDGSGTDMPSLSFSDNSSTASSNIQSGPHGQRSLSHLPAGPGALIGGGGAGGIFDMAAAAGLGGGVDGPAGGVAVPGFGEAGFPGGAVPQFLDHELFLTSVLNAIAPWMDGDDEGGNRQDQFDYQSEFTQRQMLAVGGNGEIRKAYWGSRNVFVVLKSLLDTKRTRTPAENASMFDKEVEVMRLCGNHDNIVQFYGIANKHHPDYRIERFMIMQFYNHGDLHKLIHLSREVPESPSPHERMVLALDIAVGLDHLALCGFHHGDLHPKNVLIDTRPFNTGGQAQPRYQARLTDFGLRRIRGSLAAQSSQPLGGVLKFMAPERLANKGVNRPRYDIRCDIFALGVIYWFILAGKYPFKDLSTYTPRAKEGRVEGTPDWYFAVYDKAWKEDPNERQQSFDEIIQVFRHYLHIPAVSPPAESGGLAPPTSSLSSVSDVPGGAAVPYGYPSPPYALGSPLMGSLDGRYGNNNSPSRGGSSLNPFTQGGGGGGGGGVAGNLPSPALSVASAAASGASSSPSNKPARHRNHPVNKKIPIPDGRQGRPRVT</sequence>
<evidence type="ECO:0000259" key="2">
    <source>
        <dbReference type="PROSITE" id="PS50011"/>
    </source>
</evidence>
<proteinExistence type="predicted"/>
<feature type="compositionally biased region" description="Basic residues" evidence="1">
    <location>
        <begin position="708"/>
        <end position="717"/>
    </location>
</feature>
<feature type="region of interest" description="Disordered" evidence="1">
    <location>
        <begin position="33"/>
        <end position="77"/>
    </location>
</feature>
<dbReference type="AlphaFoldDB" id="A0A9P8BZR7"/>
<evidence type="ECO:0000313" key="4">
    <source>
        <dbReference type="Proteomes" id="UP000707451"/>
    </source>
</evidence>
<dbReference type="InterPro" id="IPR001245">
    <property type="entry name" value="Ser-Thr/Tyr_kinase_cat_dom"/>
</dbReference>
<dbReference type="OrthoDB" id="2441994at2759"/>
<feature type="domain" description="Protein kinase" evidence="2">
    <location>
        <begin position="318"/>
        <end position="597"/>
    </location>
</feature>
<evidence type="ECO:0000313" key="3">
    <source>
        <dbReference type="EMBL" id="KAG9072162.1"/>
    </source>
</evidence>
<accession>A0A9P8BZR7</accession>
<comment type="caution">
    <text evidence="3">The sequence shown here is derived from an EMBL/GenBank/DDBJ whole genome shotgun (WGS) entry which is preliminary data.</text>
</comment>
<feature type="compositionally biased region" description="Low complexity" evidence="1">
    <location>
        <begin position="686"/>
        <end position="707"/>
    </location>
</feature>
<dbReference type="PROSITE" id="PS50011">
    <property type="entry name" value="PROTEIN_KINASE_DOM"/>
    <property type="match status" value="1"/>
</dbReference>
<feature type="compositionally biased region" description="Gly residues" evidence="1">
    <location>
        <begin position="671"/>
        <end position="682"/>
    </location>
</feature>
<reference evidence="3" key="1">
    <citation type="submission" date="2021-06" db="EMBL/GenBank/DDBJ databases">
        <title>Genome Sequence of Mortierella hyaline Strain SCG-10, a Cold-Adapted, Nitrate-Reducing Fungus Isolated from Soil in Minnesota, USA.</title>
        <authorList>
            <person name="Aldossari N."/>
        </authorList>
    </citation>
    <scope>NUCLEOTIDE SEQUENCE</scope>
    <source>
        <strain evidence="3">SCG-10</strain>
    </source>
</reference>
<feature type="region of interest" description="Disordered" evidence="1">
    <location>
        <begin position="177"/>
        <end position="229"/>
    </location>
</feature>
<feature type="compositionally biased region" description="Low complexity" evidence="1">
    <location>
        <begin position="651"/>
        <end position="668"/>
    </location>
</feature>
<feature type="compositionally biased region" description="Low complexity" evidence="1">
    <location>
        <begin position="200"/>
        <end position="216"/>
    </location>
</feature>
<feature type="compositionally biased region" description="Basic and acidic residues" evidence="1">
    <location>
        <begin position="56"/>
        <end position="67"/>
    </location>
</feature>